<dbReference type="PANTHER" id="PTHR43150:SF2">
    <property type="entry name" value="HYPERKINETIC, ISOFORM M"/>
    <property type="match status" value="1"/>
</dbReference>
<accession>A0A7S3NTU7</accession>
<feature type="domain" description="NADP-dependent oxidoreductase" evidence="4">
    <location>
        <begin position="1"/>
        <end position="103"/>
    </location>
</feature>
<dbReference type="InterPro" id="IPR036812">
    <property type="entry name" value="NAD(P)_OxRdtase_dom_sf"/>
</dbReference>
<reference evidence="5" key="1">
    <citation type="submission" date="2021-01" db="EMBL/GenBank/DDBJ databases">
        <authorList>
            <person name="Corre E."/>
            <person name="Pelletier E."/>
            <person name="Niang G."/>
            <person name="Scheremetjew M."/>
            <person name="Finn R."/>
            <person name="Kale V."/>
            <person name="Holt S."/>
            <person name="Cochrane G."/>
            <person name="Meng A."/>
            <person name="Brown T."/>
            <person name="Cohen L."/>
        </authorList>
    </citation>
    <scope>NUCLEOTIDE SEQUENCE</scope>
    <source>
        <strain evidence="5">CT5</strain>
    </source>
</reference>
<evidence type="ECO:0000256" key="1">
    <source>
        <dbReference type="ARBA" id="ARBA00006515"/>
    </source>
</evidence>
<dbReference type="GO" id="GO:0016491">
    <property type="term" value="F:oxidoreductase activity"/>
    <property type="evidence" value="ECO:0007669"/>
    <property type="project" value="UniProtKB-KW"/>
</dbReference>
<evidence type="ECO:0000313" key="5">
    <source>
        <dbReference type="EMBL" id="CAE0380399.1"/>
    </source>
</evidence>
<evidence type="ECO:0000256" key="2">
    <source>
        <dbReference type="ARBA" id="ARBA00022857"/>
    </source>
</evidence>
<organism evidence="5">
    <name type="scientific">Euplotes crassus</name>
    <dbReference type="NCBI Taxonomy" id="5936"/>
    <lineage>
        <taxon>Eukaryota</taxon>
        <taxon>Sar</taxon>
        <taxon>Alveolata</taxon>
        <taxon>Ciliophora</taxon>
        <taxon>Intramacronucleata</taxon>
        <taxon>Spirotrichea</taxon>
        <taxon>Hypotrichia</taxon>
        <taxon>Euplotida</taxon>
        <taxon>Euplotidae</taxon>
        <taxon>Moneuplotes</taxon>
    </lineage>
</organism>
<dbReference type="PANTHER" id="PTHR43150">
    <property type="entry name" value="HYPERKINETIC, ISOFORM M"/>
    <property type="match status" value="1"/>
</dbReference>
<dbReference type="InterPro" id="IPR005399">
    <property type="entry name" value="K_chnl_volt-dep_bsu_KCNAB-rel"/>
</dbReference>
<evidence type="ECO:0000259" key="4">
    <source>
        <dbReference type="Pfam" id="PF00248"/>
    </source>
</evidence>
<proteinExistence type="inferred from homology"/>
<dbReference type="EMBL" id="HBIK01011433">
    <property type="protein sequence ID" value="CAE0380399.1"/>
    <property type="molecule type" value="Transcribed_RNA"/>
</dbReference>
<dbReference type="InterPro" id="IPR023210">
    <property type="entry name" value="NADP_OxRdtase_dom"/>
</dbReference>
<evidence type="ECO:0000256" key="3">
    <source>
        <dbReference type="ARBA" id="ARBA00023002"/>
    </source>
</evidence>
<dbReference type="Pfam" id="PF00248">
    <property type="entry name" value="Aldo_ket_red"/>
    <property type="match status" value="1"/>
</dbReference>
<keyword evidence="3" id="KW-0560">Oxidoreductase</keyword>
<dbReference type="SUPFAM" id="SSF51430">
    <property type="entry name" value="NAD(P)-linked oxidoreductase"/>
    <property type="match status" value="1"/>
</dbReference>
<dbReference type="Gene3D" id="3.20.20.100">
    <property type="entry name" value="NADP-dependent oxidoreductase domain"/>
    <property type="match status" value="1"/>
</dbReference>
<dbReference type="AlphaFoldDB" id="A0A7S3NTU7"/>
<sequence>MGLLTGKYNSGEFPEGSRFHPDSGQSHFLSSYFGKDNKDKDTVLEKMNKFTKIAEEVGCTTSQLGLAWTLVNRDVSTCIFGATKVSQVEDNMGALEIASKWTEELEEKIEEVLANQPEPEMDYNTWAARRPRRKVALDYNIPSLKE</sequence>
<name>A0A7S3NTU7_EUPCR</name>
<comment type="similarity">
    <text evidence="1">Belongs to the shaker potassium channel beta subunit family.</text>
</comment>
<gene>
    <name evidence="5" type="ORF">ECRA1380_LOCUS5360</name>
</gene>
<protein>
    <recommendedName>
        <fullName evidence="4">NADP-dependent oxidoreductase domain-containing protein</fullName>
    </recommendedName>
</protein>
<keyword evidence="2" id="KW-0521">NADP</keyword>